<feature type="region of interest" description="Disordered" evidence="1">
    <location>
        <begin position="37"/>
        <end position="87"/>
    </location>
</feature>
<dbReference type="Proteomes" id="UP000233293">
    <property type="component" value="Unassembled WGS sequence"/>
</dbReference>
<sequence>MIGRLVSLILLFTGLSLSLSGCIVGDGIAHVVKLAQQSGQKKTEAAQAEPAAAPEAAAAPRDDSPPPPPAAAPSRSAVSVESLDPPH</sequence>
<reference evidence="3" key="1">
    <citation type="submission" date="2017-12" db="EMBL/GenBank/DDBJ databases">
        <title>Draft genome sequence of Telmatospirillum siberiense 26-4b1T, an acidotolerant peatland alphaproteobacterium potentially involved in sulfur cycling.</title>
        <authorList>
            <person name="Hausmann B."/>
            <person name="Pjevac P."/>
            <person name="Schreck K."/>
            <person name="Herbold C.W."/>
            <person name="Daims H."/>
            <person name="Wagner M."/>
            <person name="Pester M."/>
            <person name="Loy A."/>
        </authorList>
    </citation>
    <scope>NUCLEOTIDE SEQUENCE [LARGE SCALE GENOMIC DNA]</scope>
    <source>
        <strain evidence="3">26-4b1</strain>
    </source>
</reference>
<keyword evidence="3" id="KW-1185">Reference proteome</keyword>
<protein>
    <submittedName>
        <fullName evidence="2">Uncharacterized protein</fullName>
    </submittedName>
</protein>
<proteinExistence type="predicted"/>
<name>A0A2N3PMM3_9PROT</name>
<organism evidence="2 3">
    <name type="scientific">Telmatospirillum siberiense</name>
    <dbReference type="NCBI Taxonomy" id="382514"/>
    <lineage>
        <taxon>Bacteria</taxon>
        <taxon>Pseudomonadati</taxon>
        <taxon>Pseudomonadota</taxon>
        <taxon>Alphaproteobacteria</taxon>
        <taxon>Rhodospirillales</taxon>
        <taxon>Rhodospirillaceae</taxon>
        <taxon>Telmatospirillum</taxon>
    </lineage>
</organism>
<evidence type="ECO:0000313" key="3">
    <source>
        <dbReference type="Proteomes" id="UP000233293"/>
    </source>
</evidence>
<feature type="compositionally biased region" description="Low complexity" evidence="1">
    <location>
        <begin position="45"/>
        <end position="59"/>
    </location>
</feature>
<evidence type="ECO:0000256" key="1">
    <source>
        <dbReference type="SAM" id="MobiDB-lite"/>
    </source>
</evidence>
<dbReference type="EMBL" id="PIUM01000048">
    <property type="protein sequence ID" value="PKU21659.1"/>
    <property type="molecule type" value="Genomic_DNA"/>
</dbReference>
<evidence type="ECO:0000313" key="2">
    <source>
        <dbReference type="EMBL" id="PKU21659.1"/>
    </source>
</evidence>
<gene>
    <name evidence="2" type="ORF">CWS72_25680</name>
</gene>
<accession>A0A2N3PMM3</accession>
<dbReference type="RefSeq" id="WP_101253519.1">
    <property type="nucleotide sequence ID" value="NZ_PIUM01000048.1"/>
</dbReference>
<comment type="caution">
    <text evidence="2">The sequence shown here is derived from an EMBL/GenBank/DDBJ whole genome shotgun (WGS) entry which is preliminary data.</text>
</comment>
<dbReference type="PROSITE" id="PS51257">
    <property type="entry name" value="PROKAR_LIPOPROTEIN"/>
    <property type="match status" value="1"/>
</dbReference>
<dbReference type="AlphaFoldDB" id="A0A2N3PMM3"/>